<name>A0ABS9ES54_9BACT</name>
<evidence type="ECO:0000256" key="5">
    <source>
        <dbReference type="ARBA" id="ARBA00023136"/>
    </source>
</evidence>
<sequence>MLHEMITWLVSTVGSMGYPGIIFLMFLESSFFPFPSEVVIPPAGYLAHQGEMHLSLVILAGIAGSLLGALFNYWLSITVGRSFFERYGRYFLVSRSSLDKAEEFFDRHGHISTFIGRLIPGVRQYISLPAGVAKMPLLPFCVFTAIGAGIWVVILALVGYWLGSQGDLALKYVHKISLALISICSVTVIIYVVAVRRRNSDKNRS</sequence>
<evidence type="ECO:0000256" key="1">
    <source>
        <dbReference type="ARBA" id="ARBA00004651"/>
    </source>
</evidence>
<feature type="transmembrane region" description="Helical" evidence="6">
    <location>
        <begin position="7"/>
        <end position="32"/>
    </location>
</feature>
<feature type="transmembrane region" description="Helical" evidence="6">
    <location>
        <begin position="174"/>
        <end position="195"/>
    </location>
</feature>
<evidence type="ECO:0000313" key="8">
    <source>
        <dbReference type="EMBL" id="MCF4142982.1"/>
    </source>
</evidence>
<dbReference type="InterPro" id="IPR051311">
    <property type="entry name" value="DedA_domain"/>
</dbReference>
<dbReference type="InterPro" id="IPR032816">
    <property type="entry name" value="VTT_dom"/>
</dbReference>
<evidence type="ECO:0000256" key="3">
    <source>
        <dbReference type="ARBA" id="ARBA00022692"/>
    </source>
</evidence>
<dbReference type="RefSeq" id="WP_236099695.1">
    <property type="nucleotide sequence ID" value="NZ_JAKGUD010000009.1"/>
</dbReference>
<keyword evidence="9" id="KW-1185">Reference proteome</keyword>
<evidence type="ECO:0000256" key="6">
    <source>
        <dbReference type="SAM" id="Phobius"/>
    </source>
</evidence>
<organism evidence="8 9">
    <name type="scientific">Dethiosulfovibrio marinus</name>
    <dbReference type="NCBI Taxonomy" id="133532"/>
    <lineage>
        <taxon>Bacteria</taxon>
        <taxon>Thermotogati</taxon>
        <taxon>Synergistota</taxon>
        <taxon>Synergistia</taxon>
        <taxon>Synergistales</taxon>
        <taxon>Dethiosulfovibrionaceae</taxon>
        <taxon>Dethiosulfovibrio</taxon>
    </lineage>
</organism>
<dbReference type="PANTHER" id="PTHR42709:SF6">
    <property type="entry name" value="UNDECAPRENYL PHOSPHATE TRANSPORTER A"/>
    <property type="match status" value="1"/>
</dbReference>
<protein>
    <submittedName>
        <fullName evidence="8">DedA family protein</fullName>
    </submittedName>
</protein>
<keyword evidence="5 6" id="KW-0472">Membrane</keyword>
<dbReference type="Proteomes" id="UP001200430">
    <property type="component" value="Unassembled WGS sequence"/>
</dbReference>
<feature type="domain" description="VTT" evidence="7">
    <location>
        <begin position="34"/>
        <end position="160"/>
    </location>
</feature>
<evidence type="ECO:0000256" key="4">
    <source>
        <dbReference type="ARBA" id="ARBA00022989"/>
    </source>
</evidence>
<dbReference type="Pfam" id="PF09335">
    <property type="entry name" value="VTT_dom"/>
    <property type="match status" value="1"/>
</dbReference>
<evidence type="ECO:0000313" key="9">
    <source>
        <dbReference type="Proteomes" id="UP001200430"/>
    </source>
</evidence>
<evidence type="ECO:0000256" key="2">
    <source>
        <dbReference type="ARBA" id="ARBA00022475"/>
    </source>
</evidence>
<dbReference type="PANTHER" id="PTHR42709">
    <property type="entry name" value="ALKALINE PHOSPHATASE LIKE PROTEIN"/>
    <property type="match status" value="1"/>
</dbReference>
<reference evidence="8 9" key="1">
    <citation type="submission" date="2022-01" db="EMBL/GenBank/DDBJ databases">
        <title>Dethiosulfovibrio faecalis sp. nov., a novel proteolytic, non-sulfur-reducing bacterium isolated from a marine aquaculture solid waste bioreactor.</title>
        <authorList>
            <person name="Grabowski S."/>
            <person name="Apolinario E."/>
            <person name="Schneider N."/>
            <person name="Marshall C.W."/>
            <person name="Sowers K.R."/>
        </authorList>
    </citation>
    <scope>NUCLEOTIDE SEQUENCE [LARGE SCALE GENOMIC DNA]</scope>
    <source>
        <strain evidence="8 9">DSM 12537</strain>
    </source>
</reference>
<keyword evidence="2" id="KW-1003">Cell membrane</keyword>
<keyword evidence="4 6" id="KW-1133">Transmembrane helix</keyword>
<gene>
    <name evidence="8" type="ORF">L2W38_09125</name>
</gene>
<comment type="caution">
    <text evidence="8">The sequence shown here is derived from an EMBL/GenBank/DDBJ whole genome shotgun (WGS) entry which is preliminary data.</text>
</comment>
<keyword evidence="3 6" id="KW-0812">Transmembrane</keyword>
<accession>A0ABS9ES54</accession>
<evidence type="ECO:0000259" key="7">
    <source>
        <dbReference type="Pfam" id="PF09335"/>
    </source>
</evidence>
<proteinExistence type="predicted"/>
<feature type="transmembrane region" description="Helical" evidence="6">
    <location>
        <begin position="137"/>
        <end position="162"/>
    </location>
</feature>
<feature type="transmembrane region" description="Helical" evidence="6">
    <location>
        <begin position="52"/>
        <end position="75"/>
    </location>
</feature>
<comment type="subcellular location">
    <subcellularLocation>
        <location evidence="1">Cell membrane</location>
        <topology evidence="1">Multi-pass membrane protein</topology>
    </subcellularLocation>
</comment>
<dbReference type="EMBL" id="JAKGUD010000009">
    <property type="protein sequence ID" value="MCF4142982.1"/>
    <property type="molecule type" value="Genomic_DNA"/>
</dbReference>